<dbReference type="AlphaFoldDB" id="F4GHQ3"/>
<evidence type="ECO:0000256" key="3">
    <source>
        <dbReference type="SAM" id="SignalP"/>
    </source>
</evidence>
<dbReference type="Proteomes" id="UP000007939">
    <property type="component" value="Chromosome"/>
</dbReference>
<feature type="signal peptide" evidence="3">
    <location>
        <begin position="1"/>
        <end position="21"/>
    </location>
</feature>
<accession>F4GHQ3</accession>
<reference evidence="4 5" key="2">
    <citation type="journal article" date="2012" name="Stand. Genomic Sci.">
        <title>Complete genome sequence of the termite hindgut bacterium Spirochaeta coccoides type strain (SPN1(T)), reclassification in the genus Sphaerochaeta as Sphaerochaeta coccoides comb. nov. and emendations of the family Spirochaetaceae and the genus Sphaerochaeta.</title>
        <authorList>
            <person name="Abt B."/>
            <person name="Han C."/>
            <person name="Scheuner C."/>
            <person name="Lu M."/>
            <person name="Lapidus A."/>
            <person name="Nolan M."/>
            <person name="Lucas S."/>
            <person name="Hammon N."/>
            <person name="Deshpande S."/>
            <person name="Cheng J.F."/>
            <person name="Tapia R."/>
            <person name="Goodwin L.A."/>
            <person name="Pitluck S."/>
            <person name="Liolios K."/>
            <person name="Pagani I."/>
            <person name="Ivanova N."/>
            <person name="Mavromatis K."/>
            <person name="Mikhailova N."/>
            <person name="Huntemann M."/>
            <person name="Pati A."/>
            <person name="Chen A."/>
            <person name="Palaniappan K."/>
            <person name="Land M."/>
            <person name="Hauser L."/>
            <person name="Brambilla E.M."/>
            <person name="Rohde M."/>
            <person name="Spring S."/>
            <person name="Gronow S."/>
            <person name="Goker M."/>
            <person name="Woyke T."/>
            <person name="Bristow J."/>
            <person name="Eisen J.A."/>
            <person name="Markowitz V."/>
            <person name="Hugenholtz P."/>
            <person name="Kyrpides N.C."/>
            <person name="Klenk H.P."/>
            <person name="Detter J.C."/>
        </authorList>
    </citation>
    <scope>NUCLEOTIDE SEQUENCE [LARGE SCALE GENOMIC DNA]</scope>
    <source>
        <strain evidence="5">ATCC BAA-1237 / DSM 17374 / SPN1</strain>
    </source>
</reference>
<dbReference type="Gene3D" id="3.40.190.10">
    <property type="entry name" value="Periplasmic binding protein-like II"/>
    <property type="match status" value="2"/>
</dbReference>
<dbReference type="RefSeq" id="WP_013738987.1">
    <property type="nucleotide sequence ID" value="NC_015436.1"/>
</dbReference>
<dbReference type="STRING" id="760011.Spico_0362"/>
<keyword evidence="5" id="KW-1185">Reference proteome</keyword>
<dbReference type="PANTHER" id="PTHR43649:SF12">
    <property type="entry name" value="DIACETYLCHITOBIOSE BINDING PROTEIN DASA"/>
    <property type="match status" value="1"/>
</dbReference>
<comment type="subcellular location">
    <subcellularLocation>
        <location evidence="1">Periplasm</location>
    </subcellularLocation>
</comment>
<dbReference type="OrthoDB" id="9787283at2"/>
<organism evidence="4 5">
    <name type="scientific">Parasphaerochaeta coccoides (strain ATCC BAA-1237 / DSM 17374 / SPN1)</name>
    <name type="common">Sphaerochaeta coccoides</name>
    <dbReference type="NCBI Taxonomy" id="760011"/>
    <lineage>
        <taxon>Bacteria</taxon>
        <taxon>Pseudomonadati</taxon>
        <taxon>Spirochaetota</taxon>
        <taxon>Spirochaetia</taxon>
        <taxon>Spirochaetales</taxon>
        <taxon>Sphaerochaetaceae</taxon>
        <taxon>Parasphaerochaeta</taxon>
    </lineage>
</organism>
<dbReference type="SUPFAM" id="SSF53850">
    <property type="entry name" value="Periplasmic binding protein-like II"/>
    <property type="match status" value="1"/>
</dbReference>
<dbReference type="EMBL" id="CP002659">
    <property type="protein sequence ID" value="AEC01591.1"/>
    <property type="molecule type" value="Genomic_DNA"/>
</dbReference>
<feature type="chain" id="PRO_5003308487" evidence="3">
    <location>
        <begin position="22"/>
        <end position="566"/>
    </location>
</feature>
<evidence type="ECO:0000313" key="4">
    <source>
        <dbReference type="EMBL" id="AEC01591.1"/>
    </source>
</evidence>
<protein>
    <submittedName>
        <fullName evidence="4">Extracellular solute-binding protein family 1</fullName>
    </submittedName>
</protein>
<evidence type="ECO:0000256" key="1">
    <source>
        <dbReference type="ARBA" id="ARBA00004418"/>
    </source>
</evidence>
<dbReference type="InterPro" id="IPR050490">
    <property type="entry name" value="Bact_solute-bd_prot1"/>
</dbReference>
<dbReference type="Pfam" id="PF01547">
    <property type="entry name" value="SBP_bac_1"/>
    <property type="match status" value="1"/>
</dbReference>
<proteinExistence type="inferred from homology"/>
<evidence type="ECO:0000313" key="5">
    <source>
        <dbReference type="Proteomes" id="UP000007939"/>
    </source>
</evidence>
<keyword evidence="3" id="KW-0732">Signal</keyword>
<dbReference type="HOGENOM" id="CLU_021021_2_0_12"/>
<gene>
    <name evidence="4" type="ordered locus">Spico_0362</name>
</gene>
<dbReference type="InterPro" id="IPR006059">
    <property type="entry name" value="SBP"/>
</dbReference>
<comment type="similarity">
    <text evidence="2">Belongs to the bacterial solute-binding protein 1 family.</text>
</comment>
<dbReference type="PANTHER" id="PTHR43649">
    <property type="entry name" value="ARABINOSE-BINDING PROTEIN-RELATED"/>
    <property type="match status" value="1"/>
</dbReference>
<name>F4GHQ3_PARC1</name>
<dbReference type="KEGG" id="scc:Spico_0362"/>
<sequence length="566" mass="63695">MKKIIVALLVTACIVPTVLFAGGGKEQPRKVSVEYTPNGTYPIVKTPITVDIMVAQPPCVEDYNTNRFSKYMEEKTGIKVNYIMVPEQAATEKLALTLASGDYPDAFLGFNIKNDLEATYGAQEHLFMPLNKYYTKEWMPHLTAALNQYPGGLGYMTNIDGNIYSLPRLEGCFHCTNMAKMYVYRPFLDALGLPVPTTTEEFYQVLKTIKAQDPNGNGKPDEIPLAGSIIGWGNEVERFILNSFIYSDLTTDINQNAEDNVGYMMNGKKVDTSVNKDAYREGLAYVNKLYREGLIYNGSFTQDSSQLTQLVESSQEPVMGFVAGGWRGQFSTIGGERFSQFQAIAPLKGPNGVQETPNFLANPEIGKLVISADSEYAEAIIRYFDYMYSQEGTLMQRNGFIGEAWDWAKSNQVGLDGNPAIWEQLRLWNDKDPQNDTWIQVLIGAMTFDLKNGLANNAPGADDPAYYLPSNNEKTLYDETAKLYKPYAHPELEVPTLKYTAEENEKFSTVKRELANFIRQSAVKFMVGTLDVNNDKVWNDYLANLERLQLSKVLDLMQTAYDRQYK</sequence>
<reference evidence="5" key="1">
    <citation type="submission" date="2011-04" db="EMBL/GenBank/DDBJ databases">
        <title>The complete genome of Spirochaeta coccoides DSM 17374.</title>
        <authorList>
            <person name="Lucas S."/>
            <person name="Copeland A."/>
            <person name="Lapidus A."/>
            <person name="Bruce D."/>
            <person name="Goodwin L."/>
            <person name="Pitluck S."/>
            <person name="Peters L."/>
            <person name="Kyrpides N."/>
            <person name="Mavromatis K."/>
            <person name="Pagani I."/>
            <person name="Ivanova N."/>
            <person name="Ovchinnikova G."/>
            <person name="Lu M."/>
            <person name="Detter J.C."/>
            <person name="Tapia R."/>
            <person name="Han C."/>
            <person name="Land M."/>
            <person name="Hauser L."/>
            <person name="Markowitz V."/>
            <person name="Cheng J.-F."/>
            <person name="Hugenholtz P."/>
            <person name="Woyke T."/>
            <person name="Wu D."/>
            <person name="Spring S."/>
            <person name="Schroeder M."/>
            <person name="Brambilla E."/>
            <person name="Klenk H.-P."/>
            <person name="Eisen J.A."/>
        </authorList>
    </citation>
    <scope>NUCLEOTIDE SEQUENCE [LARGE SCALE GENOMIC DNA]</scope>
    <source>
        <strain evidence="5">ATCC BAA-1237 / DSM 17374 / SPN1</strain>
    </source>
</reference>
<dbReference type="GO" id="GO:0042597">
    <property type="term" value="C:periplasmic space"/>
    <property type="evidence" value="ECO:0007669"/>
    <property type="project" value="UniProtKB-SubCell"/>
</dbReference>
<dbReference type="eggNOG" id="COG1653">
    <property type="taxonomic scope" value="Bacteria"/>
</dbReference>
<evidence type="ECO:0000256" key="2">
    <source>
        <dbReference type="ARBA" id="ARBA00008520"/>
    </source>
</evidence>
<dbReference type="CDD" id="cd13581">
    <property type="entry name" value="PBP2_AlgQ_like_2"/>
    <property type="match status" value="1"/>
</dbReference>